<sequence length="161" mass="17501">MKTRGAFLASSGSLLRAINFNCLARTDDSLPILSAGTFKLHVEVFFSAPCALSRKRTPQPGVSLSAKVQPFKRHKFRVSGESLEARAREPSQRLEPPSPACRVKSSFSLGTGPVAAGLWKCSRTHGEETPPRRAFPAGPNPALYYCNARSYGRAVSRVWGP</sequence>
<comment type="caution">
    <text evidence="2">The sequence shown here is derived from an EMBL/GenBank/DDBJ whole genome shotgun (WGS) entry which is preliminary data.</text>
</comment>
<dbReference type="Proteomes" id="UP001430953">
    <property type="component" value="Unassembled WGS sequence"/>
</dbReference>
<organism evidence="2 3">
    <name type="scientific">Cardiocondyla obscurior</name>
    <dbReference type="NCBI Taxonomy" id="286306"/>
    <lineage>
        <taxon>Eukaryota</taxon>
        <taxon>Metazoa</taxon>
        <taxon>Ecdysozoa</taxon>
        <taxon>Arthropoda</taxon>
        <taxon>Hexapoda</taxon>
        <taxon>Insecta</taxon>
        <taxon>Pterygota</taxon>
        <taxon>Neoptera</taxon>
        <taxon>Endopterygota</taxon>
        <taxon>Hymenoptera</taxon>
        <taxon>Apocrita</taxon>
        <taxon>Aculeata</taxon>
        <taxon>Formicoidea</taxon>
        <taxon>Formicidae</taxon>
        <taxon>Myrmicinae</taxon>
        <taxon>Cardiocondyla</taxon>
    </lineage>
</organism>
<feature type="region of interest" description="Disordered" evidence="1">
    <location>
        <begin position="79"/>
        <end position="99"/>
    </location>
</feature>
<feature type="compositionally biased region" description="Basic and acidic residues" evidence="1">
    <location>
        <begin position="83"/>
        <end position="92"/>
    </location>
</feature>
<proteinExistence type="predicted"/>
<accession>A0AAW2EXQ9</accession>
<evidence type="ECO:0000256" key="1">
    <source>
        <dbReference type="SAM" id="MobiDB-lite"/>
    </source>
</evidence>
<reference evidence="2 3" key="1">
    <citation type="submission" date="2023-03" db="EMBL/GenBank/DDBJ databases">
        <title>High recombination rates correlate with genetic variation in Cardiocondyla obscurior ants.</title>
        <authorList>
            <person name="Errbii M."/>
        </authorList>
    </citation>
    <scope>NUCLEOTIDE SEQUENCE [LARGE SCALE GENOMIC DNA]</scope>
    <source>
        <strain evidence="2">Alpha-2009</strain>
        <tissue evidence="2">Whole body</tissue>
    </source>
</reference>
<evidence type="ECO:0000313" key="2">
    <source>
        <dbReference type="EMBL" id="KAL0107011.1"/>
    </source>
</evidence>
<keyword evidence="3" id="KW-1185">Reference proteome</keyword>
<gene>
    <name evidence="2" type="ORF">PUN28_015513</name>
</gene>
<name>A0AAW2EXQ9_9HYME</name>
<dbReference type="EMBL" id="JADYXP020000017">
    <property type="protein sequence ID" value="KAL0107011.1"/>
    <property type="molecule type" value="Genomic_DNA"/>
</dbReference>
<dbReference type="AlphaFoldDB" id="A0AAW2EXQ9"/>
<protein>
    <submittedName>
        <fullName evidence="2">Uncharacterized protein</fullName>
    </submittedName>
</protein>
<evidence type="ECO:0000313" key="3">
    <source>
        <dbReference type="Proteomes" id="UP001430953"/>
    </source>
</evidence>